<dbReference type="STRING" id="243090.RB1603"/>
<keyword evidence="3" id="KW-1185">Reference proteome</keyword>
<organism evidence="2 3">
    <name type="scientific">Rhodopirellula baltica (strain DSM 10527 / NCIMB 13988 / SH1)</name>
    <dbReference type="NCBI Taxonomy" id="243090"/>
    <lineage>
        <taxon>Bacteria</taxon>
        <taxon>Pseudomonadati</taxon>
        <taxon>Planctomycetota</taxon>
        <taxon>Planctomycetia</taxon>
        <taxon>Pirellulales</taxon>
        <taxon>Pirellulaceae</taxon>
        <taxon>Rhodopirellula</taxon>
    </lineage>
</organism>
<gene>
    <name evidence="2" type="ordered locus">RB1603</name>
</gene>
<dbReference type="KEGG" id="rba:RB1603"/>
<evidence type="ECO:0000313" key="3">
    <source>
        <dbReference type="Proteomes" id="UP000001025"/>
    </source>
</evidence>
<feature type="region of interest" description="Disordered" evidence="1">
    <location>
        <begin position="27"/>
        <end position="60"/>
    </location>
</feature>
<reference evidence="2 3" key="1">
    <citation type="journal article" date="2003" name="Proc. Natl. Acad. Sci. U.S.A.">
        <title>Complete genome sequence of the marine planctomycete Pirellula sp. strain 1.</title>
        <authorList>
            <person name="Gloeckner F.O."/>
            <person name="Kube M."/>
            <person name="Bauer M."/>
            <person name="Teeling H."/>
            <person name="Lombardot T."/>
            <person name="Ludwig W."/>
            <person name="Gade D."/>
            <person name="Beck A."/>
            <person name="Borzym K."/>
            <person name="Heitmann K."/>
            <person name="Rabus R."/>
            <person name="Schlesner H."/>
            <person name="Amann R."/>
            <person name="Reinhardt R."/>
        </authorList>
    </citation>
    <scope>NUCLEOTIDE SEQUENCE [LARGE SCALE GENOMIC DNA]</scope>
    <source>
        <strain evidence="3">DSM 10527 / NCIMB 13988 / SH1</strain>
    </source>
</reference>
<accession>Q7UX28</accession>
<dbReference type="HOGENOM" id="CLU_2635669_0_0_0"/>
<dbReference type="EnsemblBacteria" id="CAD72184">
    <property type="protein sequence ID" value="CAD72184"/>
    <property type="gene ID" value="RB1603"/>
</dbReference>
<dbReference type="Proteomes" id="UP000001025">
    <property type="component" value="Chromosome"/>
</dbReference>
<protein>
    <submittedName>
        <fullName evidence="2">Uncharacterized protein</fullName>
    </submittedName>
</protein>
<sequence length="77" mass="8721">MKFRRSETLNRRNLTLCQVMEPLESASHVADRGHRSARAKTTKANAQSPKQERLLADGGPPSATWLRRFLELTTKAM</sequence>
<dbReference type="AlphaFoldDB" id="Q7UX28"/>
<dbReference type="InParanoid" id="Q7UX28"/>
<evidence type="ECO:0000313" key="2">
    <source>
        <dbReference type="EMBL" id="CAD72184.1"/>
    </source>
</evidence>
<dbReference type="EMBL" id="BX294135">
    <property type="protein sequence ID" value="CAD72184.1"/>
    <property type="molecule type" value="Genomic_DNA"/>
</dbReference>
<proteinExistence type="predicted"/>
<name>Q7UX28_RHOBA</name>
<evidence type="ECO:0000256" key="1">
    <source>
        <dbReference type="SAM" id="MobiDB-lite"/>
    </source>
</evidence>